<dbReference type="EMBL" id="GGEC01049885">
    <property type="protein sequence ID" value="MBX30369.1"/>
    <property type="molecule type" value="Transcribed_RNA"/>
</dbReference>
<dbReference type="AlphaFoldDB" id="A0A2P2MJH1"/>
<reference evidence="1" key="1">
    <citation type="submission" date="2018-02" db="EMBL/GenBank/DDBJ databases">
        <title>Rhizophora mucronata_Transcriptome.</title>
        <authorList>
            <person name="Meera S.P."/>
            <person name="Sreeshan A."/>
            <person name="Augustine A."/>
        </authorList>
    </citation>
    <scope>NUCLEOTIDE SEQUENCE</scope>
    <source>
        <tissue evidence="1">Leaf</tissue>
    </source>
</reference>
<proteinExistence type="predicted"/>
<name>A0A2P2MJH1_RHIMU</name>
<organism evidence="1">
    <name type="scientific">Rhizophora mucronata</name>
    <name type="common">Asiatic mangrove</name>
    <dbReference type="NCBI Taxonomy" id="61149"/>
    <lineage>
        <taxon>Eukaryota</taxon>
        <taxon>Viridiplantae</taxon>
        <taxon>Streptophyta</taxon>
        <taxon>Embryophyta</taxon>
        <taxon>Tracheophyta</taxon>
        <taxon>Spermatophyta</taxon>
        <taxon>Magnoliopsida</taxon>
        <taxon>eudicotyledons</taxon>
        <taxon>Gunneridae</taxon>
        <taxon>Pentapetalae</taxon>
        <taxon>rosids</taxon>
        <taxon>fabids</taxon>
        <taxon>Malpighiales</taxon>
        <taxon>Rhizophoraceae</taxon>
        <taxon>Rhizophora</taxon>
    </lineage>
</organism>
<accession>A0A2P2MJH1</accession>
<evidence type="ECO:0000313" key="1">
    <source>
        <dbReference type="EMBL" id="MBX30369.1"/>
    </source>
</evidence>
<protein>
    <submittedName>
        <fullName evidence="1">Uncharacterized protein</fullName>
    </submittedName>
</protein>
<sequence>MSDCDMNDNYTVPLSLSLFCLGFGLKN</sequence>